<accession>A0A1L8R500</accession>
<sequence length="80" mass="9157">MKIGDQLLPTNTLLLAGIADRLSLLLWSKTKEAQKGKNRPSLILDNFQEIKSNEKVLIFDSSEEFEQKRKEILQGKRGED</sequence>
<dbReference type="Proteomes" id="UP000182835">
    <property type="component" value="Unassembled WGS sequence"/>
</dbReference>
<evidence type="ECO:0000313" key="1">
    <source>
        <dbReference type="EMBL" id="OJG14843.1"/>
    </source>
</evidence>
<protein>
    <submittedName>
        <fullName evidence="1">Uncharacterized protein</fullName>
    </submittedName>
</protein>
<proteinExistence type="predicted"/>
<dbReference type="STRING" id="317010.RU96_GL000597"/>
<reference evidence="1 2" key="1">
    <citation type="submission" date="2014-12" db="EMBL/GenBank/DDBJ databases">
        <title>Draft genome sequences of 29 type strains of Enterococci.</title>
        <authorList>
            <person name="Zhong Z."/>
            <person name="Sun Z."/>
            <person name="Liu W."/>
            <person name="Zhang W."/>
            <person name="Zhang H."/>
        </authorList>
    </citation>
    <scope>NUCLEOTIDE SEQUENCE [LARGE SCALE GENOMIC DNA]</scope>
    <source>
        <strain evidence="1 2">DSM 21207</strain>
    </source>
</reference>
<organism evidence="1 2">
    <name type="scientific">Enterococcus canintestini</name>
    <dbReference type="NCBI Taxonomy" id="317010"/>
    <lineage>
        <taxon>Bacteria</taxon>
        <taxon>Bacillati</taxon>
        <taxon>Bacillota</taxon>
        <taxon>Bacilli</taxon>
        <taxon>Lactobacillales</taxon>
        <taxon>Enterococcaceae</taxon>
        <taxon>Enterococcus</taxon>
    </lineage>
</organism>
<evidence type="ECO:0000313" key="2">
    <source>
        <dbReference type="Proteomes" id="UP000182835"/>
    </source>
</evidence>
<comment type="caution">
    <text evidence="1">The sequence shown here is derived from an EMBL/GenBank/DDBJ whole genome shotgun (WGS) entry which is preliminary data.</text>
</comment>
<dbReference type="AlphaFoldDB" id="A0A1L8R500"/>
<dbReference type="Pfam" id="PF17318">
    <property type="entry name" value="DUF5361"/>
    <property type="match status" value="1"/>
</dbReference>
<dbReference type="EMBL" id="JXKG01000013">
    <property type="protein sequence ID" value="OJG14843.1"/>
    <property type="molecule type" value="Genomic_DNA"/>
</dbReference>
<name>A0A1L8R500_9ENTE</name>
<dbReference type="InterPro" id="IPR035286">
    <property type="entry name" value="DUF5361"/>
</dbReference>
<gene>
    <name evidence="1" type="ORF">RU96_GL000597</name>
</gene>